<dbReference type="STRING" id="1121025.SAMN02745249_02033"/>
<reference evidence="5 6" key="1">
    <citation type="submission" date="2016-11" db="EMBL/GenBank/DDBJ databases">
        <authorList>
            <person name="Jaros S."/>
            <person name="Januszkiewicz K."/>
            <person name="Wedrychowicz H."/>
        </authorList>
    </citation>
    <scope>NUCLEOTIDE SEQUENCE [LARGE SCALE GENOMIC DNA]</scope>
    <source>
        <strain evidence="5 6">DSM 15692</strain>
    </source>
</reference>
<evidence type="ECO:0000256" key="3">
    <source>
        <dbReference type="SAM" id="SignalP"/>
    </source>
</evidence>
<dbReference type="InterPro" id="IPR050695">
    <property type="entry name" value="N-acetylmuramoyl_amidase_3"/>
</dbReference>
<evidence type="ECO:0000313" key="6">
    <source>
        <dbReference type="Proteomes" id="UP000184128"/>
    </source>
</evidence>
<keyword evidence="1" id="KW-0378">Hydrolase</keyword>
<evidence type="ECO:0000256" key="2">
    <source>
        <dbReference type="SAM" id="MobiDB-lite"/>
    </source>
</evidence>
<dbReference type="SUPFAM" id="SSF53187">
    <property type="entry name" value="Zn-dependent exopeptidases"/>
    <property type="match status" value="1"/>
</dbReference>
<dbReference type="GO" id="GO:0030288">
    <property type="term" value="C:outer membrane-bounded periplasmic space"/>
    <property type="evidence" value="ECO:0007669"/>
    <property type="project" value="TreeGrafter"/>
</dbReference>
<dbReference type="GO" id="GO:0008745">
    <property type="term" value="F:N-acetylmuramoyl-L-alanine amidase activity"/>
    <property type="evidence" value="ECO:0007669"/>
    <property type="project" value="InterPro"/>
</dbReference>
<dbReference type="Pfam" id="PF01520">
    <property type="entry name" value="Amidase_3"/>
    <property type="match status" value="1"/>
</dbReference>
<accession>A0A1M4ZSY9</accession>
<feature type="chain" id="PRO_5012047595" evidence="3">
    <location>
        <begin position="26"/>
        <end position="990"/>
    </location>
</feature>
<protein>
    <submittedName>
        <fullName evidence="5">N-acetylmuramoyl-L-alanine amidase</fullName>
    </submittedName>
</protein>
<feature type="signal peptide" evidence="3">
    <location>
        <begin position="1"/>
        <end position="25"/>
    </location>
</feature>
<name>A0A1M4ZSY9_9LACT</name>
<dbReference type="AlphaFoldDB" id="A0A1M4ZSY9"/>
<dbReference type="CDD" id="cd02696">
    <property type="entry name" value="MurNAc-LAA"/>
    <property type="match status" value="1"/>
</dbReference>
<dbReference type="PANTHER" id="PTHR30404">
    <property type="entry name" value="N-ACETYLMURAMOYL-L-ALANINE AMIDASE"/>
    <property type="match status" value="1"/>
</dbReference>
<dbReference type="InterPro" id="IPR002508">
    <property type="entry name" value="MurNAc-LAA_cat"/>
</dbReference>
<dbReference type="Gene3D" id="1.25.40.10">
    <property type="entry name" value="Tetratricopeptide repeat domain"/>
    <property type="match status" value="2"/>
</dbReference>
<dbReference type="OrthoDB" id="9763643at2"/>
<evidence type="ECO:0000256" key="1">
    <source>
        <dbReference type="ARBA" id="ARBA00022801"/>
    </source>
</evidence>
<feature type="compositionally biased region" description="Polar residues" evidence="2">
    <location>
        <begin position="197"/>
        <end position="209"/>
    </location>
</feature>
<keyword evidence="6" id="KW-1185">Reference proteome</keyword>
<feature type="compositionally biased region" description="Acidic residues" evidence="2">
    <location>
        <begin position="164"/>
        <end position="196"/>
    </location>
</feature>
<proteinExistence type="predicted"/>
<dbReference type="Gene3D" id="3.40.630.40">
    <property type="entry name" value="Zn-dependent exopeptidases"/>
    <property type="match status" value="1"/>
</dbReference>
<dbReference type="RefSeq" id="WP_073298684.1">
    <property type="nucleotide sequence ID" value="NZ_FQUF01000045.1"/>
</dbReference>
<dbReference type="PANTHER" id="PTHR30404:SF0">
    <property type="entry name" value="N-ACETYLMURAMOYL-L-ALANINE AMIDASE AMIC"/>
    <property type="match status" value="1"/>
</dbReference>
<feature type="domain" description="MurNAc-LAA" evidence="4">
    <location>
        <begin position="851"/>
        <end position="982"/>
    </location>
</feature>
<feature type="region of interest" description="Disordered" evidence="2">
    <location>
        <begin position="162"/>
        <end position="209"/>
    </location>
</feature>
<evidence type="ECO:0000259" key="4">
    <source>
        <dbReference type="SMART" id="SM00646"/>
    </source>
</evidence>
<dbReference type="Proteomes" id="UP000184128">
    <property type="component" value="Unassembled WGS sequence"/>
</dbReference>
<dbReference type="EMBL" id="FQUF01000045">
    <property type="protein sequence ID" value="SHF20666.1"/>
    <property type="molecule type" value="Genomic_DNA"/>
</dbReference>
<organism evidence="5 6">
    <name type="scientific">Atopostipes suicloacalis DSM 15692</name>
    <dbReference type="NCBI Taxonomy" id="1121025"/>
    <lineage>
        <taxon>Bacteria</taxon>
        <taxon>Bacillati</taxon>
        <taxon>Bacillota</taxon>
        <taxon>Bacilli</taxon>
        <taxon>Lactobacillales</taxon>
        <taxon>Carnobacteriaceae</taxon>
        <taxon>Atopostipes</taxon>
    </lineage>
</organism>
<gene>
    <name evidence="5" type="ORF">SAMN02745249_02033</name>
</gene>
<dbReference type="GO" id="GO:0009253">
    <property type="term" value="P:peptidoglycan catabolic process"/>
    <property type="evidence" value="ECO:0007669"/>
    <property type="project" value="InterPro"/>
</dbReference>
<keyword evidence="3" id="KW-0732">Signal</keyword>
<dbReference type="InterPro" id="IPR011990">
    <property type="entry name" value="TPR-like_helical_dom_sf"/>
</dbReference>
<dbReference type="SMART" id="SM00646">
    <property type="entry name" value="Ami_3"/>
    <property type="match status" value="1"/>
</dbReference>
<sequence>MNKKTLLITSGIIALSLLNASNVKAEEELAPTTEEIISNVLIDSKDSEQENISQLSEEEEEIFNNIIIEIEDLLNSEQKNNLSKLLSTENELKFLFKKAVLTHESGDFNQANSFYNKIIEKLDEINTVENNEKTKNLIDLFNELAKDNLSLLAFEYNQEISSQDLDEEDKDEEDKQAEPEEVDENVETSTDSELDSPQENKTSNANKTEQTANDLYNKILEAKTVTGAWNLAQEFKAIFPNDTLLSKAMNQAAQVNLDYGMKVHKRGELENAASYYSKIVGEEKVSATLKTIAQAYLNQANANKELTTPKDYYNQILEAKTVTGAWNLAQEFKTNFPNNDLLSEALEHAAQLSLDYGMRIHKRGDYADAASYYNKVVEEKNISSTLRSTAQVYLNQANAKKELTVPKDYYNKILKAKTVTEAWNLAQEFKENFPDDNLLSEALNHAAQLSLNYGMKIHKNGAYSDAASYYNKIVDEEKVSATLRSTAQVYLNQANAGKDLTTPKDYYGKVLASRKVSEAWDLAQEFKENFPNNVLLAEAFNHAAQVNLDYAMKLHLQNDYANAQSYYERIINEESVSKNLKSTAQVYLEQAKAKQELTTPKDYLKQIKNSKSVSSAWSLSQKFKTNFPNDPLLSEAMDVAAEMNLQYAVKLHKNGEYSKAIEYYDRINSEELVSSPIRNFSKTFNNLAKHGKKISSVNDYASKITTSKSVSTAWNLAQEALLIYPGHSALINALNKTANDNLSYGRKLHRQGKAELARPYYEKVNNDQRIDSQIRHLAEIFMEQSYGNHKPVVYIDSGHGGTDSGASFYGAYEKKLNLSVGKYLKNELEKKGYTVIMSRETDTFVPLTDRALEANKLGADIFVSVHHNSMGGSGTGKGIETFLFHKVASGFGQETNKNNFKLNDPRISESLNLADNVHSNLIKSTGMYDRGVKGNNFNVLRNTHIPAILVELGFIDNQSDLAIIKSTSYQKNAASAMANGIDKYFSTISK</sequence>
<evidence type="ECO:0000313" key="5">
    <source>
        <dbReference type="EMBL" id="SHF20666.1"/>
    </source>
</evidence>